<dbReference type="PANTHER" id="PTHR33470:SF40">
    <property type="entry name" value="PROTEIN SEED AND ROOT HAIR PROTECTIVE PROTEIN"/>
    <property type="match status" value="1"/>
</dbReference>
<dbReference type="Pfam" id="PF01190">
    <property type="entry name" value="Pollen_Ole_e_1"/>
    <property type="match status" value="1"/>
</dbReference>
<dbReference type="Proteomes" id="UP000316621">
    <property type="component" value="Chromosome 11"/>
</dbReference>
<feature type="signal peptide" evidence="2">
    <location>
        <begin position="1"/>
        <end position="24"/>
    </location>
</feature>
<dbReference type="OrthoDB" id="1847243at2759"/>
<evidence type="ECO:0000256" key="1">
    <source>
        <dbReference type="ARBA" id="ARBA00022729"/>
    </source>
</evidence>
<evidence type="ECO:0000313" key="3">
    <source>
        <dbReference type="EMBL" id="RZC82124.1"/>
    </source>
</evidence>
<keyword evidence="1 2" id="KW-0732">Signal</keyword>
<proteinExistence type="predicted"/>
<evidence type="ECO:0000256" key="2">
    <source>
        <dbReference type="SAM" id="SignalP"/>
    </source>
</evidence>
<protein>
    <recommendedName>
        <fullName evidence="5">Pollen Ole e 1 allergen and extensin family protein</fullName>
    </recommendedName>
</protein>
<dbReference type="Gramene" id="RZC82124">
    <property type="protein sequence ID" value="RZC82124"/>
    <property type="gene ID" value="C5167_044910"/>
</dbReference>
<reference evidence="3 4" key="1">
    <citation type="journal article" date="2018" name="Science">
        <title>The opium poppy genome and morphinan production.</title>
        <authorList>
            <person name="Guo L."/>
            <person name="Winzer T."/>
            <person name="Yang X."/>
            <person name="Li Y."/>
            <person name="Ning Z."/>
            <person name="He Z."/>
            <person name="Teodor R."/>
            <person name="Lu Y."/>
            <person name="Bowser T.A."/>
            <person name="Graham I.A."/>
            <person name="Ye K."/>
        </authorList>
    </citation>
    <scope>NUCLEOTIDE SEQUENCE [LARGE SCALE GENOMIC DNA]</scope>
    <source>
        <strain evidence="4">cv. HN1</strain>
        <tissue evidence="3">Leaves</tissue>
    </source>
</reference>
<name>A0A4Y7L9A3_PAPSO</name>
<feature type="chain" id="PRO_5021220068" description="Pollen Ole e 1 allergen and extensin family protein" evidence="2">
    <location>
        <begin position="25"/>
        <end position="237"/>
    </location>
</feature>
<evidence type="ECO:0000313" key="4">
    <source>
        <dbReference type="Proteomes" id="UP000316621"/>
    </source>
</evidence>
<dbReference type="PANTHER" id="PTHR33470">
    <property type="entry name" value="OS01G0164075 PROTEIN"/>
    <property type="match status" value="1"/>
</dbReference>
<organism evidence="3 4">
    <name type="scientific">Papaver somniferum</name>
    <name type="common">Opium poppy</name>
    <dbReference type="NCBI Taxonomy" id="3469"/>
    <lineage>
        <taxon>Eukaryota</taxon>
        <taxon>Viridiplantae</taxon>
        <taxon>Streptophyta</taxon>
        <taxon>Embryophyta</taxon>
        <taxon>Tracheophyta</taxon>
        <taxon>Spermatophyta</taxon>
        <taxon>Magnoliopsida</taxon>
        <taxon>Ranunculales</taxon>
        <taxon>Papaveraceae</taxon>
        <taxon>Papaveroideae</taxon>
        <taxon>Papaver</taxon>
    </lineage>
</organism>
<gene>
    <name evidence="3" type="ORF">C5167_044910</name>
</gene>
<dbReference type="EMBL" id="CM010725">
    <property type="protein sequence ID" value="RZC82124.1"/>
    <property type="molecule type" value="Genomic_DNA"/>
</dbReference>
<dbReference type="GO" id="GO:0071944">
    <property type="term" value="C:cell periphery"/>
    <property type="evidence" value="ECO:0007669"/>
    <property type="project" value="TreeGrafter"/>
</dbReference>
<keyword evidence="4" id="KW-1185">Reference proteome</keyword>
<dbReference type="AlphaFoldDB" id="A0A4Y7L9A3"/>
<evidence type="ECO:0008006" key="5">
    <source>
        <dbReference type="Google" id="ProtNLM"/>
    </source>
</evidence>
<dbReference type="STRING" id="3469.A0A4Y7L9A3"/>
<sequence length="237" mass="26097">MARINSLVCVFALAFLALASTSYGYYDNEEPRPSGTEGQPFKISNYVPRVRVPKVPEVEHPEVPSVPEAEKPYVSTAPKVEKPYVPAVPEAEKPYVPTAPKVEKPYVPTTPKVPTPKNYAVQGLVYCQSGAERIPIEGVVTKVVCFAADLVSQLLVVTSKTDNKGYFYTPLDVSSIIYQVFQCKVYLDTCPMTICSHPTDINNGVTGALLSLNYHSLPNNKNLYSVGPFVYTPEPKY</sequence>
<dbReference type="OMA" id="PMTICSH"/>
<accession>A0A4Y7L9A3</accession>